<evidence type="ECO:0000256" key="1">
    <source>
        <dbReference type="ARBA" id="ARBA00006484"/>
    </source>
</evidence>
<dbReference type="PANTHER" id="PTHR42760">
    <property type="entry name" value="SHORT-CHAIN DEHYDROGENASES/REDUCTASES FAMILY MEMBER"/>
    <property type="match status" value="1"/>
</dbReference>
<dbReference type="Gene3D" id="3.40.50.720">
    <property type="entry name" value="NAD(P)-binding Rossmann-like Domain"/>
    <property type="match status" value="1"/>
</dbReference>
<dbReference type="NCBIfam" id="NF009466">
    <property type="entry name" value="PRK12826.1-2"/>
    <property type="match status" value="1"/>
</dbReference>
<comment type="similarity">
    <text evidence="1">Belongs to the short-chain dehydrogenases/reductases (SDR) family.</text>
</comment>
<dbReference type="STRING" id="1526658.BHK69_08075"/>
<dbReference type="Proteomes" id="UP000094969">
    <property type="component" value="Chromosome"/>
</dbReference>
<dbReference type="AlphaFoldDB" id="A0A1D7TZ85"/>
<dbReference type="GO" id="GO:0016616">
    <property type="term" value="F:oxidoreductase activity, acting on the CH-OH group of donors, NAD or NADP as acceptor"/>
    <property type="evidence" value="ECO:0007669"/>
    <property type="project" value="TreeGrafter"/>
</dbReference>
<dbReference type="FunFam" id="3.40.50.720:FF:000084">
    <property type="entry name" value="Short-chain dehydrogenase reductase"/>
    <property type="match status" value="1"/>
</dbReference>
<evidence type="ECO:0000256" key="2">
    <source>
        <dbReference type="ARBA" id="ARBA00023002"/>
    </source>
</evidence>
<organism evidence="3 4">
    <name type="scientific">Bosea vaviloviae</name>
    <dbReference type="NCBI Taxonomy" id="1526658"/>
    <lineage>
        <taxon>Bacteria</taxon>
        <taxon>Pseudomonadati</taxon>
        <taxon>Pseudomonadota</taxon>
        <taxon>Alphaproteobacteria</taxon>
        <taxon>Hyphomicrobiales</taxon>
        <taxon>Boseaceae</taxon>
        <taxon>Bosea</taxon>
    </lineage>
</organism>
<dbReference type="GO" id="GO:0048038">
    <property type="term" value="F:quinone binding"/>
    <property type="evidence" value="ECO:0007669"/>
    <property type="project" value="TreeGrafter"/>
</dbReference>
<dbReference type="OrthoDB" id="7568484at2"/>
<evidence type="ECO:0000313" key="3">
    <source>
        <dbReference type="EMBL" id="AOO80424.1"/>
    </source>
</evidence>
<dbReference type="RefSeq" id="WP_069689644.1">
    <property type="nucleotide sequence ID" value="NZ_CP017147.1"/>
</dbReference>
<protein>
    <submittedName>
        <fullName evidence="3">3-oxoacyl-ACP reductase</fullName>
    </submittedName>
</protein>
<dbReference type="EMBL" id="CP017147">
    <property type="protein sequence ID" value="AOO80424.1"/>
    <property type="molecule type" value="Genomic_DNA"/>
</dbReference>
<dbReference type="PRINTS" id="PR00080">
    <property type="entry name" value="SDRFAMILY"/>
</dbReference>
<sequence length="256" mass="26633">MYGLEGRKAIVTGAAHGIGRAIAARLLTEGCDVGILDFDLAAAEATAESLRKDGGKVAVAAGDVSSSAQVEAAVATLRAALGPIDILVNNAGILKVGKLLETSEADWKAHFSVNVDGLFHMTRAVAPEMVGNRKGAIVNIASWMGKSGVASYSAYCASKFAIIGITQSLATELGEHGVRVNAVGPGLIVDTKMRDESEIKRKAEGLPDAYERAQAIPLRRPGLPDDIAKAVAFLSSDEADYITGETISITGGLWND</sequence>
<dbReference type="InterPro" id="IPR002347">
    <property type="entry name" value="SDR_fam"/>
</dbReference>
<dbReference type="SUPFAM" id="SSF51735">
    <property type="entry name" value="NAD(P)-binding Rossmann-fold domains"/>
    <property type="match status" value="1"/>
</dbReference>
<gene>
    <name evidence="3" type="ORF">BHK69_08075</name>
</gene>
<dbReference type="PANTHER" id="PTHR42760:SF133">
    <property type="entry name" value="3-OXOACYL-[ACYL-CARRIER-PROTEIN] REDUCTASE"/>
    <property type="match status" value="1"/>
</dbReference>
<dbReference type="Pfam" id="PF13561">
    <property type="entry name" value="adh_short_C2"/>
    <property type="match status" value="1"/>
</dbReference>
<name>A0A1D7TZ85_9HYPH</name>
<dbReference type="NCBIfam" id="NF005559">
    <property type="entry name" value="PRK07231.1"/>
    <property type="match status" value="1"/>
</dbReference>
<evidence type="ECO:0000313" key="4">
    <source>
        <dbReference type="Proteomes" id="UP000094969"/>
    </source>
</evidence>
<reference evidence="3 4" key="1">
    <citation type="journal article" date="2015" name="Antonie Van Leeuwenhoek">
        <title>Bosea vaviloviae sp. nov., a new species of slow-growing rhizobia isolated from nodules of the relict species Vavilovia formosa (Stev.) Fed.</title>
        <authorList>
            <person name="Safronova V.I."/>
            <person name="Kuznetsova I.G."/>
            <person name="Sazanova A.L."/>
            <person name="Kimeklis A.K."/>
            <person name="Belimov A.A."/>
            <person name="Andronov E.E."/>
            <person name="Pinaev A.G."/>
            <person name="Chizhevskaya E.P."/>
            <person name="Pukhaev A.R."/>
            <person name="Popov K.P."/>
            <person name="Willems A."/>
            <person name="Tikhonovich I.A."/>
        </authorList>
    </citation>
    <scope>NUCLEOTIDE SEQUENCE [LARGE SCALE GENOMIC DNA]</scope>
    <source>
        <strain evidence="3 4">Vaf18</strain>
    </source>
</reference>
<dbReference type="InterPro" id="IPR020904">
    <property type="entry name" value="Sc_DH/Rdtase_CS"/>
</dbReference>
<keyword evidence="2" id="KW-0560">Oxidoreductase</keyword>
<dbReference type="PROSITE" id="PS00061">
    <property type="entry name" value="ADH_SHORT"/>
    <property type="match status" value="1"/>
</dbReference>
<dbReference type="PRINTS" id="PR00081">
    <property type="entry name" value="GDHRDH"/>
</dbReference>
<dbReference type="InterPro" id="IPR036291">
    <property type="entry name" value="NAD(P)-bd_dom_sf"/>
</dbReference>
<proteinExistence type="inferred from homology"/>
<accession>A0A1D7TZ85</accession>
<dbReference type="GO" id="GO:0006633">
    <property type="term" value="P:fatty acid biosynthetic process"/>
    <property type="evidence" value="ECO:0007669"/>
    <property type="project" value="TreeGrafter"/>
</dbReference>
<keyword evidence="4" id="KW-1185">Reference proteome</keyword>
<dbReference type="KEGG" id="bvv:BHK69_08075"/>